<comment type="caution">
    <text evidence="2">The sequence shown here is derived from an EMBL/GenBank/DDBJ whole genome shotgun (WGS) entry which is preliminary data.</text>
</comment>
<evidence type="ECO:0000313" key="2">
    <source>
        <dbReference type="EMBL" id="VDI63485.1"/>
    </source>
</evidence>
<dbReference type="SUPFAM" id="SSF48403">
    <property type="entry name" value="Ankyrin repeat"/>
    <property type="match status" value="1"/>
</dbReference>
<dbReference type="InterPro" id="IPR036770">
    <property type="entry name" value="Ankyrin_rpt-contain_sf"/>
</dbReference>
<dbReference type="Proteomes" id="UP000596742">
    <property type="component" value="Unassembled WGS sequence"/>
</dbReference>
<dbReference type="Pfam" id="PF12796">
    <property type="entry name" value="Ank_2"/>
    <property type="match status" value="1"/>
</dbReference>
<dbReference type="SMART" id="SM00248">
    <property type="entry name" value="ANK"/>
    <property type="match status" value="2"/>
</dbReference>
<evidence type="ECO:0000256" key="1">
    <source>
        <dbReference type="PROSITE-ProRule" id="PRU00023"/>
    </source>
</evidence>
<evidence type="ECO:0000313" key="3">
    <source>
        <dbReference type="Proteomes" id="UP000596742"/>
    </source>
</evidence>
<dbReference type="OrthoDB" id="9995210at2759"/>
<name>A0A8B6GFQ1_MYTGA</name>
<dbReference type="PROSITE" id="PS50088">
    <property type="entry name" value="ANK_REPEAT"/>
    <property type="match status" value="1"/>
</dbReference>
<dbReference type="InterPro" id="IPR002110">
    <property type="entry name" value="Ankyrin_rpt"/>
</dbReference>
<reference evidence="2" key="1">
    <citation type="submission" date="2018-11" db="EMBL/GenBank/DDBJ databases">
        <authorList>
            <person name="Alioto T."/>
            <person name="Alioto T."/>
        </authorList>
    </citation>
    <scope>NUCLEOTIDE SEQUENCE</scope>
</reference>
<gene>
    <name evidence="2" type="ORF">MGAL_10B018979</name>
</gene>
<organism evidence="2 3">
    <name type="scientific">Mytilus galloprovincialis</name>
    <name type="common">Mediterranean mussel</name>
    <dbReference type="NCBI Taxonomy" id="29158"/>
    <lineage>
        <taxon>Eukaryota</taxon>
        <taxon>Metazoa</taxon>
        <taxon>Spiralia</taxon>
        <taxon>Lophotrochozoa</taxon>
        <taxon>Mollusca</taxon>
        <taxon>Bivalvia</taxon>
        <taxon>Autobranchia</taxon>
        <taxon>Pteriomorphia</taxon>
        <taxon>Mytilida</taxon>
        <taxon>Mytiloidea</taxon>
        <taxon>Mytilidae</taxon>
        <taxon>Mytilinae</taxon>
        <taxon>Mytilus</taxon>
    </lineage>
</organism>
<proteinExistence type="predicted"/>
<feature type="repeat" description="ANK" evidence="1">
    <location>
        <begin position="226"/>
        <end position="248"/>
    </location>
</feature>
<keyword evidence="3" id="KW-1185">Reference proteome</keyword>
<sequence>MAGERTSKNAAVVDYFIGSLDFINIISNSKVLDFSCLYSDIHSPIDIDVDINKCTCEYGSVPINSMSGEKIKKWDINKKEDFILNLDREKISELENYLEETKSFPADSNIINKAVENITNIFVTSAKKTFGTLKNKSKNENTPQSTRSQDKKPWFNIDCRIARKNARKYRRKYKLNKSIVNDPVFTKYEKDVQTFMLLNRTYKGDIRSVRGYVDSDISILNRTDYDGRTALHIAVAENHDHLVKYFLEELKESIKTDIEDRWNNTALDDAEDNLYYDILMIFKDNDYKVNDIYLSAAKKQHETHKQVLDILDTL</sequence>
<dbReference type="EMBL" id="UYJE01008378">
    <property type="protein sequence ID" value="VDI63485.1"/>
    <property type="molecule type" value="Genomic_DNA"/>
</dbReference>
<dbReference type="AlphaFoldDB" id="A0A8B6GFQ1"/>
<dbReference type="PROSITE" id="PS50297">
    <property type="entry name" value="ANK_REP_REGION"/>
    <property type="match status" value="1"/>
</dbReference>
<dbReference type="Gene3D" id="1.25.40.20">
    <property type="entry name" value="Ankyrin repeat-containing domain"/>
    <property type="match status" value="1"/>
</dbReference>
<accession>A0A8B6GFQ1</accession>
<keyword evidence="1" id="KW-0040">ANK repeat</keyword>
<protein>
    <submittedName>
        <fullName evidence="2">Uncharacterized protein</fullName>
    </submittedName>
</protein>